<keyword evidence="8" id="KW-0325">Glycoprotein</keyword>
<accession>A0A7K5ZWP0</accession>
<comment type="subcellular location">
    <subcellularLocation>
        <location evidence="1">Cell membrane</location>
    </subcellularLocation>
</comment>
<dbReference type="CDD" id="cd00146">
    <property type="entry name" value="PKD"/>
    <property type="match status" value="4"/>
</dbReference>
<keyword evidence="5" id="KW-0677">Repeat</keyword>
<sequence>LWLGCSAVPYVGGVVSGSICEQCREGATYSGAVISPNLETTKIMRVPHAMSVSDCIAACCDLSGCDLSWMFEQRCYIVNCQHKENCKPKKIETVKSYLTFVLRPSQRPASLLGFGQVIPSMVHSVRHQNDPSEEVSSLKKLSLIGKDPSLEEIPEYIDDYKELEEDPFQVGIKREQKESTDYADWGLMVAGENGFNGSISDDGDNQEDLAEKKGEAVKVESLLNKNMSELNSVAEHSIDRLSSLLEITPFPGKTFEREAAVQLLAQPEDALQKEAATPSSSSDKLDFFPGVSEKTQTSTVSPENITEGGIMLLPTNTVPSEPMQQFTPPATAAKADTVKELIVSAGDNIQVMLPKNEVELNAFAIPPPSTETAYTYEWSLISHPADYGGEMEHRHSQTLKLSHLSVGLYAFKVTVSGENAFGEGFVNVTVKPALRVNQPPVAVASPKVQEVSLPTASTFIDGSQSIDDMKIVSYHWEEIKGPLREQKASADTPVLHLSNLVPGNYTFRLTVIDSDGAANSTIAFLTVNKPVDYPPIANAGPNQAVTLPQNFITLNGNQSSDDHEIVSYEWSLSPKSKGKVVAMQGVRTPYLQLSAMQEGDYTFQLTVTDSARQRSMAEVTLIVQPENNSPPVAVAGPDKELTFPVESATLDGSKSQDDQGIVFYHWENISGPSSVQMENDDKAIATVTGLQVGTYRFRLTVKDQQGLSSASVLSITVKEENNSPPRAHAGGKHVLVLPNNSVTLDGSRSADDQGIVSYLWIRDGQSPAAGDVIHGSDHEAVLQLTNLVEGTYTFHLKVTDAKGDSDVDSATVEVRPDPKRSGLVELILQVGVGQLSEQQKDTLVRQLAVLLNVLDSDIKVQKIQAYSDISTAVVFYVQNGHPSTVIKASDVSRTLHVQLLKQKADFLLFKVLRVDTAACLLKCSGHGHCDPITKRCICYQLWMENLIHRYLNDGESNCEWSILYVTVSVFILIVAMVGLAWFCICCCKSRKRTKIRKKTKYTILDNIDEQERMELRPKYGIKHRSTEHNSSLMVSESEFDSDQDTIFSREKIERENPRTLMNGSIRNGVSFNYSSKDR</sequence>
<dbReference type="InterPro" id="IPR011106">
    <property type="entry name" value="MANSC_N"/>
</dbReference>
<dbReference type="FunFam" id="2.60.40.10:FF:000061">
    <property type="entry name" value="Dyslexia-associated protein KIAA0319 homolog"/>
    <property type="match status" value="2"/>
</dbReference>
<evidence type="ECO:0000256" key="4">
    <source>
        <dbReference type="ARBA" id="ARBA00022729"/>
    </source>
</evidence>
<organism evidence="12 13">
    <name type="scientific">Onychorhynchus coronatus</name>
    <name type="common">Royal flycatcher</name>
    <dbReference type="NCBI Taxonomy" id="360224"/>
    <lineage>
        <taxon>Eukaryota</taxon>
        <taxon>Metazoa</taxon>
        <taxon>Chordata</taxon>
        <taxon>Craniata</taxon>
        <taxon>Vertebrata</taxon>
        <taxon>Euteleostomi</taxon>
        <taxon>Archelosauria</taxon>
        <taxon>Archosauria</taxon>
        <taxon>Dinosauria</taxon>
        <taxon>Saurischia</taxon>
        <taxon>Theropoda</taxon>
        <taxon>Coelurosauria</taxon>
        <taxon>Aves</taxon>
        <taxon>Neognathae</taxon>
        <taxon>Neoaves</taxon>
        <taxon>Telluraves</taxon>
        <taxon>Australaves</taxon>
        <taxon>Passeriformes</taxon>
        <taxon>Tyrannidae</taxon>
        <taxon>Onychorhynchus</taxon>
    </lineage>
</organism>
<dbReference type="OrthoDB" id="536372at2759"/>
<dbReference type="SMART" id="SM00060">
    <property type="entry name" value="FN3"/>
    <property type="match status" value="3"/>
</dbReference>
<evidence type="ECO:0000256" key="9">
    <source>
        <dbReference type="SAM" id="MobiDB-lite"/>
    </source>
</evidence>
<keyword evidence="4" id="KW-0732">Signal</keyword>
<dbReference type="InterPro" id="IPR056502">
    <property type="entry name" value="KIAA0319-like_C"/>
</dbReference>
<feature type="region of interest" description="Disordered" evidence="9">
    <location>
        <begin position="271"/>
        <end position="302"/>
    </location>
</feature>
<evidence type="ECO:0000256" key="2">
    <source>
        <dbReference type="ARBA" id="ARBA00022475"/>
    </source>
</evidence>
<protein>
    <submittedName>
        <fullName evidence="12">K0319 protein</fullName>
    </submittedName>
</protein>
<evidence type="ECO:0000256" key="8">
    <source>
        <dbReference type="ARBA" id="ARBA00023180"/>
    </source>
</evidence>
<evidence type="ECO:0000256" key="3">
    <source>
        <dbReference type="ARBA" id="ARBA00022692"/>
    </source>
</evidence>
<dbReference type="Pfam" id="PF23620">
    <property type="entry name" value="KIAA0319"/>
    <property type="match status" value="1"/>
</dbReference>
<keyword evidence="6 10" id="KW-1133">Transmembrane helix</keyword>
<evidence type="ECO:0000259" key="11">
    <source>
        <dbReference type="PROSITE" id="PS50986"/>
    </source>
</evidence>
<feature type="domain" description="MANSC" evidence="11">
    <location>
        <begin position="11"/>
        <end position="97"/>
    </location>
</feature>
<keyword evidence="2" id="KW-1003">Cell membrane</keyword>
<keyword evidence="13" id="KW-1185">Reference proteome</keyword>
<dbReference type="FunFam" id="2.60.40.10:FF:000258">
    <property type="entry name" value="Dyslexia-associated protein KIAA0319 homolog"/>
    <property type="match status" value="1"/>
</dbReference>
<keyword evidence="3 10" id="KW-0812">Transmembrane</keyword>
<proteinExistence type="predicted"/>
<dbReference type="GO" id="GO:0001764">
    <property type="term" value="P:neuron migration"/>
    <property type="evidence" value="ECO:0007669"/>
    <property type="project" value="TreeGrafter"/>
</dbReference>
<dbReference type="PANTHER" id="PTHR46182:SF1">
    <property type="entry name" value="DYSLEXIA-ASSOCIATED PROTEIN KIAA0319"/>
    <property type="match status" value="1"/>
</dbReference>
<evidence type="ECO:0000256" key="5">
    <source>
        <dbReference type="ARBA" id="ARBA00022737"/>
    </source>
</evidence>
<dbReference type="Pfam" id="PF23597">
    <property type="entry name" value="KIAA0319_N"/>
    <property type="match status" value="1"/>
</dbReference>
<feature type="non-terminal residue" evidence="12">
    <location>
        <position position="1078"/>
    </location>
</feature>
<dbReference type="InterPro" id="IPR035986">
    <property type="entry name" value="PKD_dom_sf"/>
</dbReference>
<feature type="non-terminal residue" evidence="12">
    <location>
        <position position="1"/>
    </location>
</feature>
<name>A0A7K5ZWP0_ONYCO</name>
<feature type="transmembrane region" description="Helical" evidence="10">
    <location>
        <begin position="962"/>
        <end position="987"/>
    </location>
</feature>
<gene>
    <name evidence="12" type="ORF">ONYCOR_R05654</name>
</gene>
<dbReference type="InterPro" id="IPR022409">
    <property type="entry name" value="PKD/Chitinase_dom"/>
</dbReference>
<evidence type="ECO:0000313" key="13">
    <source>
        <dbReference type="Proteomes" id="UP000550309"/>
    </source>
</evidence>
<dbReference type="SMART" id="SM00089">
    <property type="entry name" value="PKD"/>
    <property type="match status" value="5"/>
</dbReference>
<dbReference type="FunFam" id="2.60.40.10:FF:000319">
    <property type="entry name" value="Dyslexia-associated protein KIAA0319 homolog"/>
    <property type="match status" value="1"/>
</dbReference>
<feature type="compositionally biased region" description="Polar residues" evidence="9">
    <location>
        <begin position="293"/>
        <end position="302"/>
    </location>
</feature>
<dbReference type="PANTHER" id="PTHR46182">
    <property type="entry name" value="FI19480P1"/>
    <property type="match status" value="1"/>
</dbReference>
<dbReference type="FunFam" id="2.60.40.10:FF:000257">
    <property type="entry name" value="Dyslexia-associated protein KIAA0319-like"/>
    <property type="match status" value="1"/>
</dbReference>
<dbReference type="SUPFAM" id="SSF49299">
    <property type="entry name" value="PKD domain"/>
    <property type="match status" value="4"/>
</dbReference>
<reference evidence="12 13" key="1">
    <citation type="submission" date="2019-09" db="EMBL/GenBank/DDBJ databases">
        <title>Bird 10,000 Genomes (B10K) Project - Family phase.</title>
        <authorList>
            <person name="Zhang G."/>
        </authorList>
    </citation>
    <scope>NUCLEOTIDE SEQUENCE [LARGE SCALE GENOMIC DNA]</scope>
    <source>
        <strain evidence="12">B10K-DU-028-75</strain>
        <tissue evidence="12">Mixed tissue sample</tissue>
    </source>
</reference>
<dbReference type="PROSITE" id="PS50986">
    <property type="entry name" value="MANSC"/>
    <property type="match status" value="1"/>
</dbReference>
<keyword evidence="7 10" id="KW-0472">Membrane</keyword>
<dbReference type="InterPro" id="IPR013783">
    <property type="entry name" value="Ig-like_fold"/>
</dbReference>
<evidence type="ECO:0000256" key="10">
    <source>
        <dbReference type="SAM" id="Phobius"/>
    </source>
</evidence>
<evidence type="ECO:0000256" key="1">
    <source>
        <dbReference type="ARBA" id="ARBA00004236"/>
    </source>
</evidence>
<dbReference type="SMART" id="SM00765">
    <property type="entry name" value="MANEC"/>
    <property type="match status" value="1"/>
</dbReference>
<dbReference type="Proteomes" id="UP000550309">
    <property type="component" value="Unassembled WGS sequence"/>
</dbReference>
<comment type="caution">
    <text evidence="12">The sequence shown here is derived from an EMBL/GenBank/DDBJ whole genome shotgun (WGS) entry which is preliminary data.</text>
</comment>
<dbReference type="Pfam" id="PF22352">
    <property type="entry name" value="K319L-like_PKD"/>
    <property type="match status" value="5"/>
</dbReference>
<dbReference type="InterPro" id="IPR029865">
    <property type="entry name" value="KIAA0319-like"/>
</dbReference>
<dbReference type="EMBL" id="VZRK01000160">
    <property type="protein sequence ID" value="NWU81819.1"/>
    <property type="molecule type" value="Genomic_DNA"/>
</dbReference>
<dbReference type="GO" id="GO:0031410">
    <property type="term" value="C:cytoplasmic vesicle"/>
    <property type="evidence" value="ECO:0007669"/>
    <property type="project" value="TreeGrafter"/>
</dbReference>
<evidence type="ECO:0000256" key="7">
    <source>
        <dbReference type="ARBA" id="ARBA00023136"/>
    </source>
</evidence>
<dbReference type="Gene3D" id="2.60.40.10">
    <property type="entry name" value="Immunoglobulins"/>
    <property type="match status" value="5"/>
</dbReference>
<dbReference type="AlphaFoldDB" id="A0A7K5ZWP0"/>
<evidence type="ECO:0000313" key="12">
    <source>
        <dbReference type="EMBL" id="NWU81819.1"/>
    </source>
</evidence>
<dbReference type="GO" id="GO:0005886">
    <property type="term" value="C:plasma membrane"/>
    <property type="evidence" value="ECO:0007669"/>
    <property type="project" value="UniProtKB-SubCell"/>
</dbReference>
<dbReference type="InterPro" id="IPR003961">
    <property type="entry name" value="FN3_dom"/>
</dbReference>
<evidence type="ECO:0000256" key="6">
    <source>
        <dbReference type="ARBA" id="ARBA00022989"/>
    </source>
</evidence>
<dbReference type="InterPro" id="IPR013980">
    <property type="entry name" value="MANSC_dom"/>
</dbReference>